<proteinExistence type="predicted"/>
<feature type="compositionally biased region" description="Basic and acidic residues" evidence="6">
    <location>
        <begin position="301"/>
        <end position="323"/>
    </location>
</feature>
<dbReference type="PROSITE" id="PS50112">
    <property type="entry name" value="PAS"/>
    <property type="match status" value="1"/>
</dbReference>
<name>A0ABD5YHH4_9EURY</name>
<feature type="transmembrane region" description="Helical" evidence="7">
    <location>
        <begin position="102"/>
        <end position="127"/>
    </location>
</feature>
<dbReference type="Gene3D" id="3.30.450.20">
    <property type="entry name" value="PAS domain"/>
    <property type="match status" value="1"/>
</dbReference>
<dbReference type="SUPFAM" id="SSF55874">
    <property type="entry name" value="ATPase domain of HSP90 chaperone/DNA topoisomerase II/histidine kinase"/>
    <property type="match status" value="1"/>
</dbReference>
<evidence type="ECO:0000256" key="4">
    <source>
        <dbReference type="ARBA" id="ARBA00022777"/>
    </source>
</evidence>
<dbReference type="PANTHER" id="PTHR42878:SF14">
    <property type="entry name" value="OSMOLARITY TWO-COMPONENT SYSTEM PROTEIN SSK1"/>
    <property type="match status" value="1"/>
</dbReference>
<dbReference type="InterPro" id="IPR000700">
    <property type="entry name" value="PAS-assoc_C"/>
</dbReference>
<sequence length="605" mass="64392">MLDAVPAWPVLGSLAGGAGALALALAIREHRGRPGVDWFLGVFAAQTAWCLSYGVGLLVTDPTLRAVLEGTAWLGILWTGVAFLGFALEYTGRSDVVRSRPFAAVVGFGLLSTALLATNSLHGAFWTGFGIDPAFGVATVSYAFGPWAYLVVVVETVLVASAVFLLVDTLLSYGPLYRRESAAVALSSLPPGFALVAWTLELGPVPQLQLAPLLFVPHMLLDAYAFDRAEMFDRNPTTSRAAERTAIDDLADPIVALALDRRIVRLNPAAESLLGVDAEAVRDRPLDAFLDLPAGVIGEGGEGRDGEDGTGRETVEVESRDGAGRRTYAVSASPLTDPSGTRVGYTVVFSDVTERERRRQQLEVLNRVLRHNLRNDAGAVRGYGELLTDRLEDPELVRMADAIERRSGALAALGEKAGTVEDLLSDGEADPVAVDELAENVVADAHERAPDATVELDVERDAETEGGEAWTTHVRAEALRAVVENTVENALHHHDGEGVERDDGGPWVRVSLGRAGDEGREGDGDGDRGRPTRFRLTIDDDGPGIPDHEIATVESGRETALEHGSGLGLWVVAWGAAAVGADVDYADRDPRGTRVTVSVPVLSEA</sequence>
<keyword evidence="12" id="KW-1185">Reference proteome</keyword>
<feature type="transmembrane region" description="Helical" evidence="7">
    <location>
        <begin position="71"/>
        <end position="90"/>
    </location>
</feature>
<accession>A0ABD5YHH4</accession>
<dbReference type="PANTHER" id="PTHR42878">
    <property type="entry name" value="TWO-COMPONENT HISTIDINE KINASE"/>
    <property type="match status" value="1"/>
</dbReference>
<evidence type="ECO:0000313" key="12">
    <source>
        <dbReference type="Proteomes" id="UP001596390"/>
    </source>
</evidence>
<dbReference type="InterPro" id="IPR050351">
    <property type="entry name" value="BphY/WalK/GraS-like"/>
</dbReference>
<evidence type="ECO:0000259" key="10">
    <source>
        <dbReference type="PROSITE" id="PS50113"/>
    </source>
</evidence>
<dbReference type="Pfam" id="PF02518">
    <property type="entry name" value="HATPase_c"/>
    <property type="match status" value="1"/>
</dbReference>
<evidence type="ECO:0000256" key="1">
    <source>
        <dbReference type="ARBA" id="ARBA00000085"/>
    </source>
</evidence>
<feature type="domain" description="PAC" evidence="10">
    <location>
        <begin position="310"/>
        <end position="364"/>
    </location>
</feature>
<evidence type="ECO:0000256" key="6">
    <source>
        <dbReference type="SAM" id="MobiDB-lite"/>
    </source>
</evidence>
<dbReference type="InterPro" id="IPR013656">
    <property type="entry name" value="PAS_4"/>
</dbReference>
<feature type="domain" description="PAS" evidence="9">
    <location>
        <begin position="239"/>
        <end position="292"/>
    </location>
</feature>
<evidence type="ECO:0000259" key="9">
    <source>
        <dbReference type="PROSITE" id="PS50112"/>
    </source>
</evidence>
<organism evidence="11 12">
    <name type="scientific">Halorubrum yunnanense</name>
    <dbReference type="NCBI Taxonomy" id="1526162"/>
    <lineage>
        <taxon>Archaea</taxon>
        <taxon>Methanobacteriati</taxon>
        <taxon>Methanobacteriota</taxon>
        <taxon>Stenosarchaea group</taxon>
        <taxon>Halobacteria</taxon>
        <taxon>Halobacteriales</taxon>
        <taxon>Haloferacaceae</taxon>
        <taxon>Halorubrum</taxon>
    </lineage>
</organism>
<evidence type="ECO:0000256" key="5">
    <source>
        <dbReference type="ARBA" id="ARBA00023136"/>
    </source>
</evidence>
<dbReference type="SUPFAM" id="SSF55785">
    <property type="entry name" value="PYP-like sensor domain (PAS domain)"/>
    <property type="match status" value="1"/>
</dbReference>
<dbReference type="InterPro" id="IPR036890">
    <property type="entry name" value="HATPase_C_sf"/>
</dbReference>
<reference evidence="11 12" key="1">
    <citation type="journal article" date="2019" name="Int. J. Syst. Evol. Microbiol.">
        <title>The Global Catalogue of Microorganisms (GCM) 10K type strain sequencing project: providing services to taxonomists for standard genome sequencing and annotation.</title>
        <authorList>
            <consortium name="The Broad Institute Genomics Platform"/>
            <consortium name="The Broad Institute Genome Sequencing Center for Infectious Disease"/>
            <person name="Wu L."/>
            <person name="Ma J."/>
        </authorList>
    </citation>
    <scope>NUCLEOTIDE SEQUENCE [LARGE SCALE GENOMIC DNA]</scope>
    <source>
        <strain evidence="11 12">Q85</strain>
    </source>
</reference>
<evidence type="ECO:0000256" key="3">
    <source>
        <dbReference type="ARBA" id="ARBA00022679"/>
    </source>
</evidence>
<dbReference type="SMART" id="SM00387">
    <property type="entry name" value="HATPase_c"/>
    <property type="match status" value="1"/>
</dbReference>
<comment type="caution">
    <text evidence="11">The sequence shown here is derived from an EMBL/GenBank/DDBJ whole genome shotgun (WGS) entry which is preliminary data.</text>
</comment>
<feature type="transmembrane region" description="Helical" evidence="7">
    <location>
        <begin position="147"/>
        <end position="171"/>
    </location>
</feature>
<dbReference type="EMBL" id="JBHSZZ010000033">
    <property type="protein sequence ID" value="MFC7187090.1"/>
    <property type="molecule type" value="Genomic_DNA"/>
</dbReference>
<dbReference type="Pfam" id="PF16927">
    <property type="entry name" value="HisKA_7TM"/>
    <property type="match status" value="1"/>
</dbReference>
<feature type="region of interest" description="Disordered" evidence="6">
    <location>
        <begin position="299"/>
        <end position="323"/>
    </location>
</feature>
<dbReference type="AlphaFoldDB" id="A0ABD5YHH4"/>
<evidence type="ECO:0000256" key="2">
    <source>
        <dbReference type="ARBA" id="ARBA00012438"/>
    </source>
</evidence>
<dbReference type="GO" id="GO:0004673">
    <property type="term" value="F:protein histidine kinase activity"/>
    <property type="evidence" value="ECO:0007669"/>
    <property type="project" value="UniProtKB-EC"/>
</dbReference>
<dbReference type="InterPro" id="IPR035965">
    <property type="entry name" value="PAS-like_dom_sf"/>
</dbReference>
<dbReference type="InterPro" id="IPR003594">
    <property type="entry name" value="HATPase_dom"/>
</dbReference>
<evidence type="ECO:0000256" key="7">
    <source>
        <dbReference type="SAM" id="Phobius"/>
    </source>
</evidence>
<feature type="transmembrane region" description="Helical" evidence="7">
    <location>
        <begin position="183"/>
        <end position="200"/>
    </location>
</feature>
<keyword evidence="7" id="KW-0812">Transmembrane</keyword>
<keyword evidence="7" id="KW-1133">Transmembrane helix</keyword>
<keyword evidence="4 11" id="KW-0418">Kinase</keyword>
<feature type="domain" description="Histidine kinase" evidence="8">
    <location>
        <begin position="368"/>
        <end position="603"/>
    </location>
</feature>
<dbReference type="NCBIfam" id="TIGR00229">
    <property type="entry name" value="sensory_box"/>
    <property type="match status" value="1"/>
</dbReference>
<evidence type="ECO:0000259" key="8">
    <source>
        <dbReference type="PROSITE" id="PS50109"/>
    </source>
</evidence>
<dbReference type="Proteomes" id="UP001596390">
    <property type="component" value="Unassembled WGS sequence"/>
</dbReference>
<dbReference type="GO" id="GO:0016020">
    <property type="term" value="C:membrane"/>
    <property type="evidence" value="ECO:0007669"/>
    <property type="project" value="UniProtKB-SubCell"/>
</dbReference>
<dbReference type="PROSITE" id="PS50109">
    <property type="entry name" value="HIS_KIN"/>
    <property type="match status" value="1"/>
</dbReference>
<evidence type="ECO:0000313" key="11">
    <source>
        <dbReference type="EMBL" id="MFC7187090.1"/>
    </source>
</evidence>
<dbReference type="RefSeq" id="WP_267664185.1">
    <property type="nucleotide sequence ID" value="NZ_JAODIX010000033.1"/>
</dbReference>
<dbReference type="Gene3D" id="3.30.565.10">
    <property type="entry name" value="Histidine kinase-like ATPase, C-terminal domain"/>
    <property type="match status" value="1"/>
</dbReference>
<feature type="transmembrane region" description="Helical" evidence="7">
    <location>
        <begin position="38"/>
        <end position="59"/>
    </location>
</feature>
<dbReference type="CDD" id="cd00075">
    <property type="entry name" value="HATPase"/>
    <property type="match status" value="1"/>
</dbReference>
<comment type="catalytic activity">
    <reaction evidence="1">
        <text>ATP + protein L-histidine = ADP + protein N-phospho-L-histidine.</text>
        <dbReference type="EC" id="2.7.13.3"/>
    </reaction>
</comment>
<dbReference type="InterPro" id="IPR005467">
    <property type="entry name" value="His_kinase_dom"/>
</dbReference>
<keyword evidence="5 7" id="KW-0472">Membrane</keyword>
<protein>
    <recommendedName>
        <fullName evidence="2">histidine kinase</fullName>
        <ecNumber evidence="2">2.7.13.3</ecNumber>
    </recommendedName>
</protein>
<feature type="transmembrane region" description="Helical" evidence="7">
    <location>
        <begin position="6"/>
        <end position="26"/>
    </location>
</feature>
<dbReference type="PROSITE" id="PS50113">
    <property type="entry name" value="PAC"/>
    <property type="match status" value="1"/>
</dbReference>
<dbReference type="InterPro" id="IPR031621">
    <property type="entry name" value="HisKA_7TM"/>
</dbReference>
<keyword evidence="3" id="KW-0808">Transferase</keyword>
<dbReference type="InterPro" id="IPR000014">
    <property type="entry name" value="PAS"/>
</dbReference>
<dbReference type="CDD" id="cd00130">
    <property type="entry name" value="PAS"/>
    <property type="match status" value="1"/>
</dbReference>
<dbReference type="Pfam" id="PF08448">
    <property type="entry name" value="PAS_4"/>
    <property type="match status" value="1"/>
</dbReference>
<gene>
    <name evidence="11" type="ORF">ACFQMK_09360</name>
</gene>
<dbReference type="EC" id="2.7.13.3" evidence="2"/>